<name>Q7UQY4_RHOBA</name>
<dbReference type="OrthoDB" id="241736at2"/>
<dbReference type="Proteomes" id="UP000001025">
    <property type="component" value="Chromosome"/>
</dbReference>
<dbReference type="EMBL" id="BX294143">
    <property type="protein sequence ID" value="CAD74558.1"/>
    <property type="molecule type" value="Genomic_DNA"/>
</dbReference>
<organism evidence="2 3">
    <name type="scientific">Rhodopirellula baltica (strain DSM 10527 / NCIMB 13988 / SH1)</name>
    <dbReference type="NCBI Taxonomy" id="243090"/>
    <lineage>
        <taxon>Bacteria</taxon>
        <taxon>Pseudomonadati</taxon>
        <taxon>Planctomycetota</taxon>
        <taxon>Planctomycetia</taxon>
        <taxon>Pirellulales</taxon>
        <taxon>Pirellulaceae</taxon>
        <taxon>Rhodopirellula</taxon>
    </lineage>
</organism>
<reference evidence="2 3" key="1">
    <citation type="journal article" date="2003" name="Proc. Natl. Acad. Sci. U.S.A.">
        <title>Complete genome sequence of the marine planctomycete Pirellula sp. strain 1.</title>
        <authorList>
            <person name="Gloeckner F.O."/>
            <person name="Kube M."/>
            <person name="Bauer M."/>
            <person name="Teeling H."/>
            <person name="Lombardot T."/>
            <person name="Ludwig W."/>
            <person name="Gade D."/>
            <person name="Beck A."/>
            <person name="Borzym K."/>
            <person name="Heitmann K."/>
            <person name="Rabus R."/>
            <person name="Schlesner H."/>
            <person name="Amann R."/>
            <person name="Reinhardt R."/>
        </authorList>
    </citation>
    <scope>NUCLEOTIDE SEQUENCE [LARGE SCALE GENOMIC DNA]</scope>
    <source>
        <strain evidence="3">DSM 10527 / NCIMB 13988 / SH1</strain>
    </source>
</reference>
<dbReference type="STRING" id="243090.RB6003"/>
<dbReference type="PATRIC" id="fig|243090.15.peg.2897"/>
<dbReference type="KEGG" id="rba:RB6003"/>
<accession>Q7UQY4</accession>
<dbReference type="Gene3D" id="3.40.50.10610">
    <property type="entry name" value="ABC-type transport auxiliary lipoprotein component"/>
    <property type="match status" value="1"/>
</dbReference>
<dbReference type="EnsemblBacteria" id="CAD74558">
    <property type="protein sequence ID" value="CAD74558"/>
    <property type="gene ID" value="RB6003"/>
</dbReference>
<dbReference type="AlphaFoldDB" id="Q7UQY4"/>
<dbReference type="HOGENOM" id="CLU_737430_0_0_0"/>
<sequence length="448" mass="50026">MWGWRHCAMTEGSIVKHMARLMTFLLASAWTRTTMVWVCLSVLLLSGCTLVPETRQRDTLHNPFPQMKRVAVLPFYNQSHQPNVDGEAVARSYYAALQAIPGFEVLPVGVTSTQYRAFSMQYGEPRVGADFQRLAQMMDVEAIVVGSVTDFDAYYPPRMGMTVHWYAANEGFHVIPPGYGLPWGTEAEEKIPARIVREAEFELARSQLKTQTPQRMPEATAIDQAAEDVVKPEPDFANANPLRKEADPFGDDESSNASDSAGVIRLVDHHSYQAEVAEHQVISPTMAPSIDDGDVVWENGNGWEDEGMGWEGDVIVDGGLVDAIGMTYEETCGSEPFASMAPLPPAWPDPTDLIPDPPAMAPPAMIVQHDPVISHTRLYRGDDPYFTQRLADYVETGDDARGMAWQGYIKRSDDFIRFCCHLHIVEMLESRGGRDQSDLILRWPVSRY</sequence>
<feature type="region of interest" description="Disordered" evidence="1">
    <location>
        <begin position="234"/>
        <end position="258"/>
    </location>
</feature>
<proteinExistence type="predicted"/>
<gene>
    <name evidence="2" type="ordered locus">RB6003</name>
</gene>
<evidence type="ECO:0000313" key="2">
    <source>
        <dbReference type="EMBL" id="CAD74558.1"/>
    </source>
</evidence>
<dbReference type="InParanoid" id="Q7UQY4"/>
<dbReference type="eggNOG" id="COG4380">
    <property type="taxonomic scope" value="Bacteria"/>
</dbReference>
<evidence type="ECO:0000256" key="1">
    <source>
        <dbReference type="SAM" id="MobiDB-lite"/>
    </source>
</evidence>
<evidence type="ECO:0000313" key="3">
    <source>
        <dbReference type="Proteomes" id="UP000001025"/>
    </source>
</evidence>
<protein>
    <submittedName>
        <fullName evidence="2">Uncharacterized protein</fullName>
    </submittedName>
</protein>
<keyword evidence="3" id="KW-1185">Reference proteome</keyword>